<comment type="similarity">
    <text evidence="5 6">Belongs to the FtsA/MreB family.</text>
</comment>
<keyword evidence="2 5" id="KW-0132">Cell division</keyword>
<dbReference type="GO" id="GO:0043093">
    <property type="term" value="P:FtsZ-dependent cytokinesis"/>
    <property type="evidence" value="ECO:0007669"/>
    <property type="project" value="UniProtKB-UniRule"/>
</dbReference>
<dbReference type="InterPro" id="IPR050696">
    <property type="entry name" value="FtsA/MreB"/>
</dbReference>
<evidence type="ECO:0000256" key="3">
    <source>
        <dbReference type="ARBA" id="ARBA00023136"/>
    </source>
</evidence>
<evidence type="ECO:0000256" key="6">
    <source>
        <dbReference type="PIRNR" id="PIRNR003101"/>
    </source>
</evidence>
<dbReference type="STRING" id="1048340.SAMN05444487_101190"/>
<dbReference type="SMART" id="SM00842">
    <property type="entry name" value="FtsA"/>
    <property type="match status" value="1"/>
</dbReference>
<evidence type="ECO:0000259" key="7">
    <source>
        <dbReference type="SMART" id="SM00842"/>
    </source>
</evidence>
<comment type="subunit">
    <text evidence="5">Self-interacts. Interacts with FtsZ.</text>
</comment>
<dbReference type="InterPro" id="IPR043129">
    <property type="entry name" value="ATPase_NBD"/>
</dbReference>
<dbReference type="EMBL" id="FNNQ01000001">
    <property type="protein sequence ID" value="SDW05252.1"/>
    <property type="molecule type" value="Genomic_DNA"/>
</dbReference>
<gene>
    <name evidence="5" type="primary">ftsA</name>
    <name evidence="8" type="ORF">SAMN05444487_101190</name>
</gene>
<feature type="domain" description="SHS2" evidence="7">
    <location>
        <begin position="7"/>
        <end position="194"/>
    </location>
</feature>
<organism evidence="8 9">
    <name type="scientific">Marininema mesophilum</name>
    <dbReference type="NCBI Taxonomy" id="1048340"/>
    <lineage>
        <taxon>Bacteria</taxon>
        <taxon>Bacillati</taxon>
        <taxon>Bacillota</taxon>
        <taxon>Bacilli</taxon>
        <taxon>Bacillales</taxon>
        <taxon>Thermoactinomycetaceae</taxon>
        <taxon>Marininema</taxon>
    </lineage>
</organism>
<dbReference type="InterPro" id="IPR003494">
    <property type="entry name" value="SHS2_FtsA"/>
</dbReference>
<proteinExistence type="inferred from homology"/>
<dbReference type="PANTHER" id="PTHR32432:SF4">
    <property type="entry name" value="CELL DIVISION PROTEIN FTSA"/>
    <property type="match status" value="1"/>
</dbReference>
<evidence type="ECO:0000313" key="8">
    <source>
        <dbReference type="EMBL" id="SDW05252.1"/>
    </source>
</evidence>
<reference evidence="8 9" key="1">
    <citation type="submission" date="2016-10" db="EMBL/GenBank/DDBJ databases">
        <authorList>
            <person name="de Groot N.N."/>
        </authorList>
    </citation>
    <scope>NUCLEOTIDE SEQUENCE [LARGE SCALE GENOMIC DNA]</scope>
    <source>
        <strain evidence="8 9">DSM 45610</strain>
    </source>
</reference>
<keyword evidence="3 5" id="KW-0472">Membrane</keyword>
<dbReference type="Gene3D" id="3.30.420.40">
    <property type="match status" value="2"/>
</dbReference>
<protein>
    <recommendedName>
        <fullName evidence="5 6">Cell division protein FtsA</fullName>
    </recommendedName>
</protein>
<dbReference type="AlphaFoldDB" id="A0A1H2QDQ1"/>
<dbReference type="PIRSF" id="PIRSF003101">
    <property type="entry name" value="FtsA"/>
    <property type="match status" value="1"/>
</dbReference>
<dbReference type="HAMAP" id="MF_02033">
    <property type="entry name" value="FtsA"/>
    <property type="match status" value="1"/>
</dbReference>
<dbReference type="Pfam" id="PF02491">
    <property type="entry name" value="SHS2_FTSA"/>
    <property type="match status" value="1"/>
</dbReference>
<dbReference type="PANTHER" id="PTHR32432">
    <property type="entry name" value="CELL DIVISION PROTEIN FTSA-RELATED"/>
    <property type="match status" value="1"/>
</dbReference>
<evidence type="ECO:0000256" key="2">
    <source>
        <dbReference type="ARBA" id="ARBA00022618"/>
    </source>
</evidence>
<dbReference type="OrthoDB" id="9768127at2"/>
<dbReference type="FunFam" id="3.30.1490.110:FF:000003">
    <property type="entry name" value="Cell division protein FtsA"/>
    <property type="match status" value="1"/>
</dbReference>
<dbReference type="Pfam" id="PF14450">
    <property type="entry name" value="FtsA"/>
    <property type="match status" value="1"/>
</dbReference>
<keyword evidence="9" id="KW-1185">Reference proteome</keyword>
<dbReference type="GO" id="GO:0032153">
    <property type="term" value="C:cell division site"/>
    <property type="evidence" value="ECO:0007669"/>
    <property type="project" value="UniProtKB-UniRule"/>
</dbReference>
<dbReference type="RefSeq" id="WP_091734761.1">
    <property type="nucleotide sequence ID" value="NZ_FNNQ01000001.1"/>
</dbReference>
<dbReference type="GO" id="GO:0009898">
    <property type="term" value="C:cytoplasmic side of plasma membrane"/>
    <property type="evidence" value="ECO:0007669"/>
    <property type="project" value="UniProtKB-UniRule"/>
</dbReference>
<dbReference type="Gene3D" id="3.30.1490.110">
    <property type="match status" value="1"/>
</dbReference>
<comment type="function">
    <text evidence="5 6">Cell division protein that is involved in the assembly of the Z ring. May serve as a membrane anchor for the Z ring.</text>
</comment>
<dbReference type="NCBIfam" id="TIGR01174">
    <property type="entry name" value="ftsA"/>
    <property type="match status" value="1"/>
</dbReference>
<evidence type="ECO:0000256" key="4">
    <source>
        <dbReference type="ARBA" id="ARBA00023306"/>
    </source>
</evidence>
<dbReference type="CDD" id="cd24048">
    <property type="entry name" value="ASKHA_NBD_FtsA"/>
    <property type="match status" value="1"/>
</dbReference>
<name>A0A1H2QDQ1_9BACL</name>
<evidence type="ECO:0000256" key="1">
    <source>
        <dbReference type="ARBA" id="ARBA00022475"/>
    </source>
</evidence>
<evidence type="ECO:0000256" key="5">
    <source>
        <dbReference type="HAMAP-Rule" id="MF_02033"/>
    </source>
</evidence>
<comment type="subcellular location">
    <subcellularLocation>
        <location evidence="5">Cell membrane</location>
        <topology evidence="5">Peripheral membrane protein</topology>
        <orientation evidence="5">Cytoplasmic side</orientation>
    </subcellularLocation>
    <text evidence="5">Localizes to the Z ring in an FtsZ-dependent manner. Targeted to the membrane through a conserved C-terminal amphipathic helix.</text>
</comment>
<dbReference type="Proteomes" id="UP000198534">
    <property type="component" value="Unassembled WGS sequence"/>
</dbReference>
<dbReference type="InterPro" id="IPR020823">
    <property type="entry name" value="Cell_div_FtsA"/>
</dbReference>
<sequence>MSSGEFIVSLDIGTSKVRVIVAEVTKESTQIVGVGSAAAKGTKKGAIIDIDQAVQSIREAVDHAEQMVGIDISKVFVGVSGNHVSLQSSHGVVAVASDNREIGQPDIDRVMQAAKVVALPPERAVIDVVPKQFIVDGLTGIHDPYGMVGVRLEVEAIIVTGSKTIIHNVLRCVEKASLSVAGILLLPLAASEICLSSDEKNMGVVLADIGGGATSLAIFEQGHLVSTAVLPIGGDFITNDIAIGLRTQSEVAEKIKRKYGVALVEESSKDVVFSVPAIGSNQESNVNQEEMALIIEPRVEEIFQLIRDQVESMGYSDGLPGGYVLTGGVMSIPHILVVAQNQLGEAVRIVSPGYIGVQDPSFTSGVGMIHYIQKRWMLRLAEPDGQGRSPQKDKRGPSPLERMKNWFFNEFI</sequence>
<evidence type="ECO:0000313" key="9">
    <source>
        <dbReference type="Proteomes" id="UP000198534"/>
    </source>
</evidence>
<keyword evidence="4 5" id="KW-0131">Cell cycle</keyword>
<dbReference type="SUPFAM" id="SSF53067">
    <property type="entry name" value="Actin-like ATPase domain"/>
    <property type="match status" value="2"/>
</dbReference>
<keyword evidence="1 5" id="KW-1003">Cell membrane</keyword>
<accession>A0A1H2QDQ1</accession>